<dbReference type="EMBL" id="JAUSUZ010000002">
    <property type="protein sequence ID" value="MDQ0371613.1"/>
    <property type="molecule type" value="Genomic_DNA"/>
</dbReference>
<name>A0AAE4B4L9_9ACTN</name>
<feature type="compositionally biased region" description="Basic and acidic residues" evidence="2">
    <location>
        <begin position="407"/>
        <end position="434"/>
    </location>
</feature>
<evidence type="ECO:0000313" key="4">
    <source>
        <dbReference type="EMBL" id="MDQ0371613.1"/>
    </source>
</evidence>
<evidence type="ECO:0000256" key="2">
    <source>
        <dbReference type="SAM" id="MobiDB-lite"/>
    </source>
</evidence>
<keyword evidence="5" id="KW-1185">Reference proteome</keyword>
<feature type="region of interest" description="Disordered" evidence="2">
    <location>
        <begin position="402"/>
        <end position="434"/>
    </location>
</feature>
<protein>
    <submittedName>
        <fullName evidence="4">2'-5' RNA ligase</fullName>
    </submittedName>
</protein>
<feature type="coiled-coil region" evidence="1">
    <location>
        <begin position="912"/>
        <end position="946"/>
    </location>
</feature>
<dbReference type="Gene3D" id="3.90.1140.10">
    <property type="entry name" value="Cyclic phosphodiesterase"/>
    <property type="match status" value="1"/>
</dbReference>
<feature type="compositionally biased region" description="Acidic residues" evidence="2">
    <location>
        <begin position="293"/>
        <end position="318"/>
    </location>
</feature>
<dbReference type="Proteomes" id="UP001240236">
    <property type="component" value="Unassembled WGS sequence"/>
</dbReference>
<comment type="caution">
    <text evidence="4">The sequence shown here is derived from an EMBL/GenBank/DDBJ whole genome shotgun (WGS) entry which is preliminary data.</text>
</comment>
<keyword evidence="4" id="KW-0436">Ligase</keyword>
<feature type="compositionally biased region" description="Low complexity" evidence="2">
    <location>
        <begin position="223"/>
        <end position="234"/>
    </location>
</feature>
<gene>
    <name evidence="3" type="ORF">J2S42_008269</name>
    <name evidence="4" type="ORF">J2S42_008361</name>
</gene>
<feature type="region of interest" description="Disordered" evidence="2">
    <location>
        <begin position="473"/>
        <end position="492"/>
    </location>
</feature>
<dbReference type="Pfam" id="PF10123">
    <property type="entry name" value="Mu-like_Pro"/>
    <property type="match status" value="1"/>
</dbReference>
<keyword evidence="1" id="KW-0175">Coiled coil</keyword>
<organism evidence="4 5">
    <name type="scientific">Catenuloplanes indicus</name>
    <dbReference type="NCBI Taxonomy" id="137267"/>
    <lineage>
        <taxon>Bacteria</taxon>
        <taxon>Bacillati</taxon>
        <taxon>Actinomycetota</taxon>
        <taxon>Actinomycetes</taxon>
        <taxon>Micromonosporales</taxon>
        <taxon>Micromonosporaceae</taxon>
        <taxon>Catenuloplanes</taxon>
    </lineage>
</organism>
<accession>A0AAE4B4L9</accession>
<sequence>MTAPTVDLARREGVELVRTGRWETMTGSWTPTAEDIAAAVDAQSCPAIRKPVVKLGHTDARFAVGDGEPALGWFENLRATDGGSTLVGDQVTLPWLHSVQAAAYPSRSIEGNYNHRCGAGHVHKFVLTAVALLGVTPPAVKTIRNLNDLPGMLGVAASDPDVPEGAERVQVTIMARRRAEDFDEGSTKRDAGGRFSRVDTNDGPEGRGASSGGSRTAGGSGSSGSSSGSAGGSSPKPAAPLKDSLKIGDRIQLRDGETLAGGAQVDGTEGVVKVAVVDSPTGRRLHIGLNPPEVDDGDDDLDSDAAESDDDSDDDEVSEPWSGNQDEWTTVLDETGIGALHAALPQMLDMGRQGAEHQKSLEKRGSDLEKRERALINSQYPGLNAAGKKELQKIDVRSADVSSRLNQEQERAQRRIEELRPEDRQRVARAEPGEARGAYREAYLAAHPGEEKTATTYSFLYAQGLEKQGALSAERQALEARRSELTGDPQPLTPEAQAELAEVRDAIRRNDGEIGDFLDESYLTDGVVSGEWGDLVYQAVMTDSGPRYSLSLRPPGAPADWEPDDGSAAVDFNNTALKKLGALLDKVVGSSSVQAAAEVHTGAMVALIPTPEDAARLAVGGGEPAEQLHVTLAYLGEAADLGVAGQQDVIDAVSAAANGLPVIEAEAFAPALFNPGDASDRDPCAVLLLSGEWLDIVHSLVAGALYDAPMPDQHRPWIPHLTARYADGVDALAALAERVGPVRFDRLRIAFAGQTLDIPLIGSAGPDEPLDEAEAVAAAAGSGKSLKSWWLHGPGLKKWKSWTDLYKHLRTKVDPAFAKRIASEWFHERYGYWPGDKRNRKVAAAAEPTILPAAEPDPSTPEEDMVSTLHADLRARLGLADDADEQAMLTALDALKSKADSPQPTPEMVAASAAATDKAEKAEAANQVMKEELAKVRDELNTIKASAAQTVKASFFDGLLATGRLKPADRATWEDRYDRDSEMVTDILGGRGEGSEVPVMASGHTGPAEPDADTLDSEYEQLVSAVDAPTRKAA</sequence>
<evidence type="ECO:0000313" key="3">
    <source>
        <dbReference type="EMBL" id="MDQ0371600.1"/>
    </source>
</evidence>
<feature type="compositionally biased region" description="Gly residues" evidence="2">
    <location>
        <begin position="209"/>
        <end position="222"/>
    </location>
</feature>
<feature type="region of interest" description="Disordered" evidence="2">
    <location>
        <begin position="283"/>
        <end position="326"/>
    </location>
</feature>
<feature type="region of interest" description="Disordered" evidence="2">
    <location>
        <begin position="177"/>
        <end position="243"/>
    </location>
</feature>
<dbReference type="EMBL" id="JAUSUZ010000001">
    <property type="protein sequence ID" value="MDQ0371600.1"/>
    <property type="molecule type" value="Genomic_DNA"/>
</dbReference>
<feature type="region of interest" description="Disordered" evidence="2">
    <location>
        <begin position="988"/>
        <end position="1016"/>
    </location>
</feature>
<feature type="compositionally biased region" description="Basic and acidic residues" evidence="2">
    <location>
        <begin position="476"/>
        <end position="485"/>
    </location>
</feature>
<dbReference type="AlphaFoldDB" id="A0AAE4B4L9"/>
<evidence type="ECO:0000256" key="1">
    <source>
        <dbReference type="SAM" id="Coils"/>
    </source>
</evidence>
<dbReference type="InterPro" id="IPR009097">
    <property type="entry name" value="Cyclic_Pdiesterase"/>
</dbReference>
<reference evidence="4 5" key="1">
    <citation type="submission" date="2023-07" db="EMBL/GenBank/DDBJ databases">
        <title>Sequencing the genomes of 1000 actinobacteria strains.</title>
        <authorList>
            <person name="Klenk H.-P."/>
        </authorList>
    </citation>
    <scope>NUCLEOTIDE SEQUENCE [LARGE SCALE GENOMIC DNA]</scope>
    <source>
        <strain evidence="4 5">DSM 44709</strain>
    </source>
</reference>
<evidence type="ECO:0000313" key="5">
    <source>
        <dbReference type="Proteomes" id="UP001240236"/>
    </source>
</evidence>
<feature type="compositionally biased region" description="Basic and acidic residues" evidence="2">
    <location>
        <begin position="177"/>
        <end position="200"/>
    </location>
</feature>
<proteinExistence type="predicted"/>
<dbReference type="InterPro" id="IPR012106">
    <property type="entry name" value="Phage_Mu_Gp1"/>
</dbReference>
<dbReference type="RefSeq" id="WP_307248552.1">
    <property type="nucleotide sequence ID" value="NZ_JAUSUZ010000001.1"/>
</dbReference>
<dbReference type="SUPFAM" id="SSF55144">
    <property type="entry name" value="LigT-like"/>
    <property type="match status" value="1"/>
</dbReference>
<dbReference type="GO" id="GO:0016874">
    <property type="term" value="F:ligase activity"/>
    <property type="evidence" value="ECO:0007669"/>
    <property type="project" value="UniProtKB-KW"/>
</dbReference>